<evidence type="ECO:0000256" key="2">
    <source>
        <dbReference type="ARBA" id="ARBA00022630"/>
    </source>
</evidence>
<dbReference type="Gene3D" id="3.50.50.60">
    <property type="entry name" value="FAD/NAD(P)-binding domain"/>
    <property type="match status" value="1"/>
</dbReference>
<name>A0A1H6H2L4_CHRCI</name>
<dbReference type="STRING" id="680127.SAMN05421593_1145"/>
<evidence type="ECO:0000313" key="6">
    <source>
        <dbReference type="Proteomes" id="UP000198561"/>
    </source>
</evidence>
<dbReference type="InterPro" id="IPR036188">
    <property type="entry name" value="FAD/NAD-bd_sf"/>
</dbReference>
<evidence type="ECO:0000259" key="4">
    <source>
        <dbReference type="Pfam" id="PF01494"/>
    </source>
</evidence>
<dbReference type="GO" id="GO:0016709">
    <property type="term" value="F:oxidoreductase activity, acting on paired donors, with incorporation or reduction of molecular oxygen, NAD(P)H as one donor, and incorporation of one atom of oxygen"/>
    <property type="evidence" value="ECO:0007669"/>
    <property type="project" value="UniProtKB-ARBA"/>
</dbReference>
<dbReference type="InterPro" id="IPR002938">
    <property type="entry name" value="FAD-bd"/>
</dbReference>
<dbReference type="PANTHER" id="PTHR43004:SF19">
    <property type="entry name" value="BINDING MONOOXYGENASE, PUTATIVE (JCVI)-RELATED"/>
    <property type="match status" value="1"/>
</dbReference>
<keyword evidence="3" id="KW-0274">FAD</keyword>
<sequence length="505" mass="55766">MINTMKAGYDVIVVGAGPTGLMLASELKLQGASVAVIERRAHGTSSESRAPGINARTMEILGMRGLAEDFKALGKPLEAVLFSGLMMMPKKWDDLWPDALILPQHQTEKLLREYAEKLGVIFHWSTELIDFYQDENEVKVHVKKDNEVQQLNALYLAGCDGGRSKVREICGASFTGEDPQSHWIVADVELKNPPAENQRFGRNSRIGTYQVSSVEEGWFRVSLMKIQPPLDQRAKVTLEELRQAMLEGIGTDFGLVSARWMSRFTDSFRQVSQYRFQRILLLGDAAHTHSPIGGQGLNLGIQDAVNLGWKLAWSAKGLADEKLLDTFNEERHPVGALVLKMAKAQTALIKPNPQIEALRSVVGDLLISPESTLKISRILSGLGIQYSFGAGLHPLVGQRMPDVELVVNGIPTSLYALMHSGKGIVLNLNDDISFSVPEIYKKQVETIRAVSHISTINNQWKLSAVGEVPVVSQLLIRPDGFVAWTNADETTGPENILESWLSNIK</sequence>
<proteinExistence type="predicted"/>
<evidence type="ECO:0000313" key="5">
    <source>
        <dbReference type="EMBL" id="SEH29686.1"/>
    </source>
</evidence>
<organism evidence="5 6">
    <name type="scientific">Chryseobacterium culicis</name>
    <dbReference type="NCBI Taxonomy" id="680127"/>
    <lineage>
        <taxon>Bacteria</taxon>
        <taxon>Pseudomonadati</taxon>
        <taxon>Bacteroidota</taxon>
        <taxon>Flavobacteriia</taxon>
        <taxon>Flavobacteriales</taxon>
        <taxon>Weeksellaceae</taxon>
        <taxon>Chryseobacterium group</taxon>
        <taxon>Chryseobacterium</taxon>
    </lineage>
</organism>
<reference evidence="5 6" key="1">
    <citation type="submission" date="2016-10" db="EMBL/GenBank/DDBJ databases">
        <authorList>
            <person name="de Groot N.N."/>
        </authorList>
    </citation>
    <scope>NUCLEOTIDE SEQUENCE [LARGE SCALE GENOMIC DNA]</scope>
    <source>
        <strain evidence="5 6">DSM 23031</strain>
    </source>
</reference>
<dbReference type="EMBL" id="FNWQ01000001">
    <property type="protein sequence ID" value="SEH29686.1"/>
    <property type="molecule type" value="Genomic_DNA"/>
</dbReference>
<evidence type="ECO:0000256" key="1">
    <source>
        <dbReference type="ARBA" id="ARBA00001974"/>
    </source>
</evidence>
<dbReference type="Pfam" id="PF21274">
    <property type="entry name" value="Rng_hyd_C"/>
    <property type="match status" value="1"/>
</dbReference>
<dbReference type="Gene3D" id="3.40.30.120">
    <property type="match status" value="1"/>
</dbReference>
<dbReference type="Gene3D" id="3.30.70.2450">
    <property type="match status" value="1"/>
</dbReference>
<dbReference type="Pfam" id="PF01494">
    <property type="entry name" value="FAD_binding_3"/>
    <property type="match status" value="1"/>
</dbReference>
<keyword evidence="2" id="KW-0285">Flavoprotein</keyword>
<accession>A0A1H6H2L4</accession>
<feature type="domain" description="FAD-binding" evidence="4">
    <location>
        <begin position="9"/>
        <end position="340"/>
    </location>
</feature>
<dbReference type="PANTHER" id="PTHR43004">
    <property type="entry name" value="TRK SYSTEM POTASSIUM UPTAKE PROTEIN"/>
    <property type="match status" value="1"/>
</dbReference>
<dbReference type="InterPro" id="IPR050641">
    <property type="entry name" value="RIFMO-like"/>
</dbReference>
<dbReference type="GO" id="GO:0071949">
    <property type="term" value="F:FAD binding"/>
    <property type="evidence" value="ECO:0007669"/>
    <property type="project" value="InterPro"/>
</dbReference>
<dbReference type="AlphaFoldDB" id="A0A1H6H2L4"/>
<dbReference type="SUPFAM" id="SSF51905">
    <property type="entry name" value="FAD/NAD(P)-binding domain"/>
    <property type="match status" value="1"/>
</dbReference>
<comment type="cofactor">
    <cofactor evidence="1">
        <name>FAD</name>
        <dbReference type="ChEBI" id="CHEBI:57692"/>
    </cofactor>
</comment>
<gene>
    <name evidence="5" type="ORF">SAMN05421593_1145</name>
</gene>
<dbReference type="Proteomes" id="UP000198561">
    <property type="component" value="Unassembled WGS sequence"/>
</dbReference>
<evidence type="ECO:0000256" key="3">
    <source>
        <dbReference type="ARBA" id="ARBA00022827"/>
    </source>
</evidence>
<protein>
    <submittedName>
        <fullName evidence="5">2-polyprenyl-6-methoxyphenol hydroxylase</fullName>
    </submittedName>
</protein>
<dbReference type="PRINTS" id="PR00420">
    <property type="entry name" value="RNGMNOXGNASE"/>
</dbReference>